<dbReference type="PROSITE" id="PS51109">
    <property type="entry name" value="G5"/>
    <property type="match status" value="1"/>
</dbReference>
<dbReference type="PANTHER" id="PTHR39160:SF4">
    <property type="entry name" value="RESUSCITATION-PROMOTING FACTOR RPFB"/>
    <property type="match status" value="1"/>
</dbReference>
<reference evidence="4" key="1">
    <citation type="submission" date="2015-07" db="EMBL/GenBank/DDBJ databases">
        <title>Draft genome sequence of Acetobacterium bakii DSM 8293, a potential psychrophilic chemical producer through syngas fermentation.</title>
        <authorList>
            <person name="Song Y."/>
            <person name="Hwang S."/>
            <person name="Cho B.-K."/>
        </authorList>
    </citation>
    <scope>NUCLEOTIDE SEQUENCE [LARGE SCALE GENOMIC DNA]</scope>
    <source>
        <strain evidence="4">DSM 8239</strain>
    </source>
</reference>
<comment type="caution">
    <text evidence="3">The sequence shown here is derived from an EMBL/GenBank/DDBJ whole genome shotgun (WGS) entry which is preliminary data.</text>
</comment>
<keyword evidence="1" id="KW-0732">Signal</keyword>
<dbReference type="GO" id="GO:0009254">
    <property type="term" value="P:peptidoglycan turnover"/>
    <property type="evidence" value="ECO:0007669"/>
    <property type="project" value="InterPro"/>
</dbReference>
<dbReference type="Proteomes" id="UP000036873">
    <property type="component" value="Unassembled WGS sequence"/>
</dbReference>
<keyword evidence="4" id="KW-1185">Reference proteome</keyword>
<accession>A0A0L6U0A3</accession>
<protein>
    <recommendedName>
        <fullName evidence="2">G5 domain-containing protein</fullName>
    </recommendedName>
</protein>
<dbReference type="InterPro" id="IPR011098">
    <property type="entry name" value="G5_dom"/>
</dbReference>
<evidence type="ECO:0000313" key="3">
    <source>
        <dbReference type="EMBL" id="KNZ41941.1"/>
    </source>
</evidence>
<evidence type="ECO:0000313" key="4">
    <source>
        <dbReference type="Proteomes" id="UP000036873"/>
    </source>
</evidence>
<dbReference type="Pfam" id="PF07501">
    <property type="entry name" value="G5"/>
    <property type="match status" value="1"/>
</dbReference>
<sequence length="379" mass="41107">MGKKEGESLFKGKKIFFRMSMIGLIIIFITGLTCNFAFAREVTVNVDGQDTTVRGSLFQNAEEILERNGIVLDPEETVIDDTTTKLVSVNTVKTNPKASGNLKVDGKIIPYETRVSTVEELLIENNIVLEELDRIEPSQITDLSKINEIQVIRVEVEQESIRKVIPFNSLTKDNAEWESNQTKVIQPGTDGVAYVVENILYENNVEVKRDLISEEVITAPIDEVIEVGTRKAPEKTAAIKTAAVKEAPAVVQTPTVVETAVTEETALVSETPAAAVIAETPAIPAATAVAGVKTILNCTAYTATGNATASGVMPQANHTIAAWSGLPFGTKVFVPSLGTTFTVEDRGGAVTDGIIDIYMNTYNECIEFGRQNLEAYISY</sequence>
<dbReference type="InterPro" id="IPR051933">
    <property type="entry name" value="Resuscitation_pf_RpfB"/>
</dbReference>
<dbReference type="STRING" id="52689.AKG39_10045"/>
<name>A0A0L6U0A3_9FIRM</name>
<proteinExistence type="predicted"/>
<dbReference type="PANTHER" id="PTHR39160">
    <property type="entry name" value="CELL WALL-BINDING PROTEIN YOCH"/>
    <property type="match status" value="1"/>
</dbReference>
<dbReference type="InterPro" id="IPR059180">
    <property type="entry name" value="3D_YorM"/>
</dbReference>
<feature type="domain" description="G5" evidence="2">
    <location>
        <begin position="151"/>
        <end position="231"/>
    </location>
</feature>
<dbReference type="Gene3D" id="2.20.230.10">
    <property type="entry name" value="Resuscitation-promoting factor rpfb"/>
    <property type="match status" value="1"/>
</dbReference>
<dbReference type="RefSeq" id="WP_050740257.1">
    <property type="nucleotide sequence ID" value="NZ_LGYO01000022.1"/>
</dbReference>
<dbReference type="PATRIC" id="fig|52689.4.peg.1220"/>
<dbReference type="OrthoDB" id="9798935at2"/>
<dbReference type="EMBL" id="LGYO01000022">
    <property type="protein sequence ID" value="KNZ41941.1"/>
    <property type="molecule type" value="Genomic_DNA"/>
</dbReference>
<evidence type="ECO:0000256" key="1">
    <source>
        <dbReference type="ARBA" id="ARBA00022729"/>
    </source>
</evidence>
<gene>
    <name evidence="3" type="ORF">AKG39_10045</name>
</gene>
<dbReference type="Pfam" id="PF06725">
    <property type="entry name" value="3D"/>
    <property type="match status" value="1"/>
</dbReference>
<dbReference type="CDD" id="cd14667">
    <property type="entry name" value="3D_containing_proteins"/>
    <property type="match status" value="1"/>
</dbReference>
<dbReference type="InterPro" id="IPR007137">
    <property type="entry name" value="DUF348"/>
</dbReference>
<organism evidence="3 4">
    <name type="scientific">Acetobacterium bakii</name>
    <dbReference type="NCBI Taxonomy" id="52689"/>
    <lineage>
        <taxon>Bacteria</taxon>
        <taxon>Bacillati</taxon>
        <taxon>Bacillota</taxon>
        <taxon>Clostridia</taxon>
        <taxon>Eubacteriales</taxon>
        <taxon>Eubacteriaceae</taxon>
        <taxon>Acetobacterium</taxon>
    </lineage>
</organism>
<dbReference type="AlphaFoldDB" id="A0A0L6U0A3"/>
<dbReference type="SMART" id="SM01208">
    <property type="entry name" value="G5"/>
    <property type="match status" value="1"/>
</dbReference>
<dbReference type="Pfam" id="PF03990">
    <property type="entry name" value="DUF348"/>
    <property type="match status" value="2"/>
</dbReference>
<dbReference type="GO" id="GO:0019867">
    <property type="term" value="C:outer membrane"/>
    <property type="evidence" value="ECO:0007669"/>
    <property type="project" value="InterPro"/>
</dbReference>
<dbReference type="GO" id="GO:0004553">
    <property type="term" value="F:hydrolase activity, hydrolyzing O-glycosyl compounds"/>
    <property type="evidence" value="ECO:0007669"/>
    <property type="project" value="InterPro"/>
</dbReference>
<dbReference type="InterPro" id="IPR010611">
    <property type="entry name" value="3D_dom"/>
</dbReference>
<evidence type="ECO:0000259" key="2">
    <source>
        <dbReference type="PROSITE" id="PS51109"/>
    </source>
</evidence>